<dbReference type="PANTHER" id="PTHR10656:SF35">
    <property type="entry name" value="CYCLIC GMP-AMP SYNTHASE"/>
    <property type="match status" value="1"/>
</dbReference>
<feature type="compositionally biased region" description="Basic and acidic residues" evidence="2">
    <location>
        <begin position="126"/>
        <end position="154"/>
    </location>
</feature>
<sequence>MPKGKQLTAKSPERAKGTTGKSPERAKGTTGKSPERAKGTTGKSPVCAKGTTGKTPVCAKGTKAKSPERVKGSTAKSPERVKGTTAKSPERAKRTTARKKTPESSKCSPTYLAEVRLIKIFEEQAQKKREKTADDNAAKDWEETQENITEKESVKGSCRSDISPGNTKENIQVTPASCTAKGAGAKRRSVRAKSLIENKDDKLSNKVDIRKNKNDDVCAEHPDSLSEISNPDEFDIMFPIPVQSVQTQCLSEDGAFYIVSLGRLYNPLQALIAEGEDRRLPASVILQEFRKEVIKGIQDFPGRSKSLKVHTLFHECSHVLMQHHVSGVKLDDKKRGCPAVTLSIEVDSRIISLDIVLCLAVQSSWPHSTTNGLKIEGWLGSKVKKNYKFKPYYFVAKYKGKATPASKDAWRISFSHVEKDIIRCHGSEKTCCEKGGTRCCRKDCVKLLKHLLSTLKEQDKSFEKFCSYHAKTAFLHACCSRPKDSQWAAADLPGALSYF</sequence>
<comment type="caution">
    <text evidence="5">The sequence shown here is derived from an EMBL/GenBank/DDBJ whole genome shotgun (WGS) entry which is preliminary data.</text>
</comment>
<dbReference type="Pfam" id="PF20266">
    <property type="entry name" value="Mab-21_C"/>
    <property type="match status" value="1"/>
</dbReference>
<gene>
    <name evidence="5" type="ORF">WMY93_018893</name>
</gene>
<dbReference type="GO" id="GO:2000042">
    <property type="term" value="P:negative regulation of double-strand break repair via homologous recombination"/>
    <property type="evidence" value="ECO:0007669"/>
    <property type="project" value="TreeGrafter"/>
</dbReference>
<dbReference type="GO" id="GO:0005829">
    <property type="term" value="C:cytosol"/>
    <property type="evidence" value="ECO:0007669"/>
    <property type="project" value="TreeGrafter"/>
</dbReference>
<accession>A0AAW0NXE1</accession>
<organism evidence="5 6">
    <name type="scientific">Mugilogobius chulae</name>
    <name type="common">yellowstripe goby</name>
    <dbReference type="NCBI Taxonomy" id="88201"/>
    <lineage>
        <taxon>Eukaryota</taxon>
        <taxon>Metazoa</taxon>
        <taxon>Chordata</taxon>
        <taxon>Craniata</taxon>
        <taxon>Vertebrata</taxon>
        <taxon>Euteleostomi</taxon>
        <taxon>Actinopterygii</taxon>
        <taxon>Neopterygii</taxon>
        <taxon>Teleostei</taxon>
        <taxon>Neoteleostei</taxon>
        <taxon>Acanthomorphata</taxon>
        <taxon>Gobiaria</taxon>
        <taxon>Gobiiformes</taxon>
        <taxon>Gobioidei</taxon>
        <taxon>Gobiidae</taxon>
        <taxon>Gobionellinae</taxon>
        <taxon>Mugilogobius</taxon>
    </lineage>
</organism>
<reference evidence="6" key="1">
    <citation type="submission" date="2024-04" db="EMBL/GenBank/DDBJ databases">
        <title>Salinicola lusitanus LLJ914,a marine bacterium isolated from the Okinawa Trough.</title>
        <authorList>
            <person name="Li J."/>
        </authorList>
    </citation>
    <scope>NUCLEOTIDE SEQUENCE [LARGE SCALE GENOMIC DNA]</scope>
</reference>
<dbReference type="GO" id="GO:0002230">
    <property type="term" value="P:positive regulation of defense response to virus by host"/>
    <property type="evidence" value="ECO:0007669"/>
    <property type="project" value="TreeGrafter"/>
</dbReference>
<dbReference type="GO" id="GO:0032481">
    <property type="term" value="P:positive regulation of type I interferon production"/>
    <property type="evidence" value="ECO:0007669"/>
    <property type="project" value="TreeGrafter"/>
</dbReference>
<dbReference type="Pfam" id="PF03281">
    <property type="entry name" value="Mab-21"/>
    <property type="match status" value="1"/>
</dbReference>
<evidence type="ECO:0000313" key="5">
    <source>
        <dbReference type="EMBL" id="KAK7902124.1"/>
    </source>
</evidence>
<name>A0AAW0NXE1_9GOBI</name>
<dbReference type="GO" id="GO:0005634">
    <property type="term" value="C:nucleus"/>
    <property type="evidence" value="ECO:0007669"/>
    <property type="project" value="TreeGrafter"/>
</dbReference>
<dbReference type="GO" id="GO:0006974">
    <property type="term" value="P:DNA damage response"/>
    <property type="evidence" value="ECO:0007669"/>
    <property type="project" value="TreeGrafter"/>
</dbReference>
<feature type="region of interest" description="Disordered" evidence="2">
    <location>
        <begin position="1"/>
        <end position="108"/>
    </location>
</feature>
<evidence type="ECO:0000256" key="1">
    <source>
        <dbReference type="ARBA" id="ARBA00008307"/>
    </source>
</evidence>
<dbReference type="GO" id="GO:0061501">
    <property type="term" value="F:2',3'-cyclic GMP-AMP synthase activity"/>
    <property type="evidence" value="ECO:0007669"/>
    <property type="project" value="TreeGrafter"/>
</dbReference>
<dbReference type="Gene3D" id="1.10.1410.40">
    <property type="match status" value="1"/>
</dbReference>
<dbReference type="GO" id="GO:0071360">
    <property type="term" value="P:cellular response to exogenous dsRNA"/>
    <property type="evidence" value="ECO:0007669"/>
    <property type="project" value="TreeGrafter"/>
</dbReference>
<proteinExistence type="inferred from homology"/>
<dbReference type="AlphaFoldDB" id="A0AAW0NXE1"/>
<dbReference type="Proteomes" id="UP001460270">
    <property type="component" value="Unassembled WGS sequence"/>
</dbReference>
<dbReference type="GO" id="GO:0038001">
    <property type="term" value="P:paracrine signaling"/>
    <property type="evidence" value="ECO:0007669"/>
    <property type="project" value="TreeGrafter"/>
</dbReference>
<evidence type="ECO:0000259" key="3">
    <source>
        <dbReference type="Pfam" id="PF03281"/>
    </source>
</evidence>
<keyword evidence="6" id="KW-1185">Reference proteome</keyword>
<feature type="region of interest" description="Disordered" evidence="2">
    <location>
        <begin position="126"/>
        <end position="170"/>
    </location>
</feature>
<feature type="domain" description="Mab-21-like HhH/H2TH-like" evidence="4">
    <location>
        <begin position="440"/>
        <end position="493"/>
    </location>
</feature>
<evidence type="ECO:0000259" key="4">
    <source>
        <dbReference type="Pfam" id="PF20266"/>
    </source>
</evidence>
<comment type="similarity">
    <text evidence="1">Belongs to the mab-21 family.</text>
</comment>
<evidence type="ECO:0000256" key="2">
    <source>
        <dbReference type="SAM" id="MobiDB-lite"/>
    </source>
</evidence>
<dbReference type="InterPro" id="IPR024810">
    <property type="entry name" value="MAB21L/cGLR"/>
</dbReference>
<protein>
    <submittedName>
        <fullName evidence="5">Uncharacterized protein</fullName>
    </submittedName>
</protein>
<dbReference type="GO" id="GO:0002218">
    <property type="term" value="P:activation of innate immune response"/>
    <property type="evidence" value="ECO:0007669"/>
    <property type="project" value="TreeGrafter"/>
</dbReference>
<dbReference type="InterPro" id="IPR046903">
    <property type="entry name" value="Mab-21-like_nuc_Trfase"/>
</dbReference>
<evidence type="ECO:0000313" key="6">
    <source>
        <dbReference type="Proteomes" id="UP001460270"/>
    </source>
</evidence>
<feature type="compositionally biased region" description="Basic and acidic residues" evidence="2">
    <location>
        <begin position="65"/>
        <end position="93"/>
    </location>
</feature>
<dbReference type="GO" id="GO:0003690">
    <property type="term" value="F:double-stranded DNA binding"/>
    <property type="evidence" value="ECO:0007669"/>
    <property type="project" value="TreeGrafter"/>
</dbReference>
<feature type="compositionally biased region" description="Basic and acidic residues" evidence="2">
    <location>
        <begin position="11"/>
        <end position="38"/>
    </location>
</feature>
<dbReference type="InterPro" id="IPR046906">
    <property type="entry name" value="Mab-21_HhH/H2TH-like"/>
</dbReference>
<dbReference type="EMBL" id="JBBPFD010000013">
    <property type="protein sequence ID" value="KAK7902124.1"/>
    <property type="molecule type" value="Genomic_DNA"/>
</dbReference>
<feature type="domain" description="Mab-21-like nucleotidyltransferase" evidence="3">
    <location>
        <begin position="228"/>
        <end position="422"/>
    </location>
</feature>
<dbReference type="GO" id="GO:0035861">
    <property type="term" value="C:site of double-strand break"/>
    <property type="evidence" value="ECO:0007669"/>
    <property type="project" value="TreeGrafter"/>
</dbReference>
<dbReference type="FunFam" id="1.10.1410.40:FF:000007">
    <property type="entry name" value="Cyclic GMP-AMP synthase"/>
    <property type="match status" value="1"/>
</dbReference>
<dbReference type="SMART" id="SM01265">
    <property type="entry name" value="Mab-21"/>
    <property type="match status" value="1"/>
</dbReference>
<dbReference type="GO" id="GO:0003682">
    <property type="term" value="F:chromatin binding"/>
    <property type="evidence" value="ECO:0007669"/>
    <property type="project" value="TreeGrafter"/>
</dbReference>
<dbReference type="PANTHER" id="PTHR10656">
    <property type="entry name" value="CELL FATE DETERMINING PROTEIN MAB21-RELATED"/>
    <property type="match status" value="1"/>
</dbReference>